<evidence type="ECO:0000259" key="3">
    <source>
        <dbReference type="PROSITE" id="PS51755"/>
    </source>
</evidence>
<dbReference type="SMART" id="SM00862">
    <property type="entry name" value="Trans_reg_C"/>
    <property type="match status" value="1"/>
</dbReference>
<keyword evidence="1 2" id="KW-0238">DNA-binding</keyword>
<dbReference type="SUPFAM" id="SSF52540">
    <property type="entry name" value="P-loop containing nucleoside triphosphate hydrolases"/>
    <property type="match status" value="1"/>
</dbReference>
<feature type="domain" description="OmpR/PhoB-type" evidence="3">
    <location>
        <begin position="5"/>
        <end position="98"/>
    </location>
</feature>
<dbReference type="EMBL" id="AP025637">
    <property type="protein sequence ID" value="BDG74299.1"/>
    <property type="molecule type" value="Genomic_DNA"/>
</dbReference>
<dbReference type="InterPro" id="IPR011990">
    <property type="entry name" value="TPR-like_helical_dom_sf"/>
</dbReference>
<feature type="DNA-binding region" description="OmpR/PhoB-type" evidence="2">
    <location>
        <begin position="5"/>
        <end position="98"/>
    </location>
</feature>
<dbReference type="SUPFAM" id="SSF46894">
    <property type="entry name" value="C-terminal effector domain of the bipartite response regulators"/>
    <property type="match status" value="1"/>
</dbReference>
<dbReference type="CDD" id="cd00383">
    <property type="entry name" value="trans_reg_C"/>
    <property type="match status" value="1"/>
</dbReference>
<dbReference type="Gene3D" id="1.10.10.10">
    <property type="entry name" value="Winged helix-like DNA-binding domain superfamily/Winged helix DNA-binding domain"/>
    <property type="match status" value="1"/>
</dbReference>
<dbReference type="InterPro" id="IPR036388">
    <property type="entry name" value="WH-like_DNA-bd_sf"/>
</dbReference>
<dbReference type="PANTHER" id="PTHR47691">
    <property type="entry name" value="REGULATOR-RELATED"/>
    <property type="match status" value="1"/>
</dbReference>
<dbReference type="InterPro" id="IPR058852">
    <property type="entry name" value="HTH_77"/>
</dbReference>
<dbReference type="PANTHER" id="PTHR47691:SF3">
    <property type="entry name" value="HTH-TYPE TRANSCRIPTIONAL REGULATOR RV0890C-RELATED"/>
    <property type="match status" value="1"/>
</dbReference>
<accession>A0ABN6P9K3</accession>
<dbReference type="Proteomes" id="UP000831327">
    <property type="component" value="Chromosome"/>
</dbReference>
<dbReference type="PROSITE" id="PS51755">
    <property type="entry name" value="OMPR_PHOB"/>
    <property type="match status" value="1"/>
</dbReference>
<dbReference type="InterPro" id="IPR016032">
    <property type="entry name" value="Sig_transdc_resp-reg_C-effctor"/>
</dbReference>
<keyword evidence="5" id="KW-1185">Reference proteome</keyword>
<evidence type="ECO:0000313" key="4">
    <source>
        <dbReference type="EMBL" id="BDG74299.1"/>
    </source>
</evidence>
<organism evidence="4 5">
    <name type="scientific">Roseomonas fluvialis</name>
    <dbReference type="NCBI Taxonomy" id="1750527"/>
    <lineage>
        <taxon>Bacteria</taxon>
        <taxon>Pseudomonadati</taxon>
        <taxon>Pseudomonadota</taxon>
        <taxon>Alphaproteobacteria</taxon>
        <taxon>Acetobacterales</taxon>
        <taxon>Roseomonadaceae</taxon>
        <taxon>Roseomonas</taxon>
    </lineage>
</organism>
<sequence length="863" mass="93188">MAVAAKAFAFNSYRLVPERRSLVGNGREVPIRGRAFDLLLALVEGRDRILSKDELMARVWPGRVVEEGNLTVHVAGLRKLLGSGIIATVSGRGYRFVAPVTEILAEDARQTPPAAAVLAPAEAVSQEPGDTAPWPGGLPRPLTRLIGRNADVDRVESRLREARLVTVVGAGGVGKTRLALAVADRNRSCFPNGAWLADLSPVEDPRLVLPTIASALGVDVGGGDALRVVSAWLADRRGLLVLDGCEHLLRPAADAAEAILRNCPGIVILATSREPLRAEGERLHRLLPLVAAAPETAVTAVQLADFPASELFVERTRAALGEFVPGDADAGEIMSICRRLDGIPLAIELAAPALQAMTLAELRERLERHFGLLTAGRRTALARQQTLRAAIGWSIDLLEPAERALLLRLSVFGGSWTSESAAFVMGGASTEDEVCRLIAALVDKSLVQADLTGVQARYRLLVPTRFYAAERLSTTDLAEARRNLVRWLARAYERAEVDWPFMADDDWFALYAPEIENLRAGLAWAFGTDGDIRLGVELASLTEHVWGELSLTGELHEWFNLAISRIDEATPPDVAGRLWLGRCGWVAPRGATALDAARRAVALFRAAGARIDLGRALWRLAWQHILAGDIGDAEPLLDESEDLLRRGRVNKALVSCLRARAVARMRADQPAAAHANLQEALALARDLRSQRDVALTLGSMAELHCAEGRIAEATRVAQDALDSLGPAQARSAWVQHVSGAIASYRLVEGDIAGARPIIAERLTAARLMRLPHEVLANVERLALIAALEGNPEAAALLLGYVQSCLAQSSVLRSFGSQAVHERLTAVLRESHRSQVELDRQIARGARLDEDEIVAQALLITLRA</sequence>
<dbReference type="InterPro" id="IPR001867">
    <property type="entry name" value="OmpR/PhoB-type_DNA-bd"/>
</dbReference>
<name>A0ABN6P9K3_9PROT</name>
<dbReference type="RefSeq" id="WP_244408484.1">
    <property type="nucleotide sequence ID" value="NZ_AP025637.1"/>
</dbReference>
<protein>
    <recommendedName>
        <fullName evidence="3">OmpR/PhoB-type domain-containing protein</fullName>
    </recommendedName>
</protein>
<dbReference type="PRINTS" id="PR00364">
    <property type="entry name" value="DISEASERSIST"/>
</dbReference>
<evidence type="ECO:0000313" key="5">
    <source>
        <dbReference type="Proteomes" id="UP000831327"/>
    </source>
</evidence>
<dbReference type="Gene3D" id="1.25.40.10">
    <property type="entry name" value="Tetratricopeptide repeat domain"/>
    <property type="match status" value="1"/>
</dbReference>
<evidence type="ECO:0000256" key="2">
    <source>
        <dbReference type="PROSITE-ProRule" id="PRU01091"/>
    </source>
</evidence>
<dbReference type="Gene3D" id="3.40.50.300">
    <property type="entry name" value="P-loop containing nucleotide triphosphate hydrolases"/>
    <property type="match status" value="1"/>
</dbReference>
<evidence type="ECO:0000256" key="1">
    <source>
        <dbReference type="ARBA" id="ARBA00023125"/>
    </source>
</evidence>
<gene>
    <name evidence="4" type="ORF">Rmf_42280</name>
</gene>
<dbReference type="SUPFAM" id="SSF48452">
    <property type="entry name" value="TPR-like"/>
    <property type="match status" value="1"/>
</dbReference>
<dbReference type="InterPro" id="IPR027417">
    <property type="entry name" value="P-loop_NTPase"/>
</dbReference>
<dbReference type="Pfam" id="PF25872">
    <property type="entry name" value="HTH_77"/>
    <property type="match status" value="1"/>
</dbReference>
<reference evidence="4 5" key="1">
    <citation type="journal article" date="2016" name="Microbes Environ.">
        <title>Phylogenetically diverse aerobic anoxygenic phototrophic bacteria isolated from epilithic biofilms in Tama river, Japan.</title>
        <authorList>
            <person name="Hirose S."/>
            <person name="Matsuura K."/>
            <person name="Haruta S."/>
        </authorList>
    </citation>
    <scope>NUCLEOTIDE SEQUENCE [LARGE SCALE GENOMIC DNA]</scope>
    <source>
        <strain evidence="4 5">S08</strain>
    </source>
</reference>
<proteinExistence type="predicted"/>
<dbReference type="Pfam" id="PF00486">
    <property type="entry name" value="Trans_reg_C"/>
    <property type="match status" value="1"/>
</dbReference>